<dbReference type="EMBL" id="CP087977">
    <property type="protein sequence ID" value="UUZ45735.1"/>
    <property type="molecule type" value="Genomic_DNA"/>
</dbReference>
<organism evidence="1 2">
    <name type="scientific">Janibacter limosus</name>
    <dbReference type="NCBI Taxonomy" id="53458"/>
    <lineage>
        <taxon>Bacteria</taxon>
        <taxon>Bacillati</taxon>
        <taxon>Actinomycetota</taxon>
        <taxon>Actinomycetes</taxon>
        <taxon>Micrococcales</taxon>
        <taxon>Intrasporangiaceae</taxon>
        <taxon>Janibacter</taxon>
    </lineage>
</organism>
<protein>
    <submittedName>
        <fullName evidence="1">Uncharacterized protein</fullName>
    </submittedName>
</protein>
<proteinExistence type="predicted"/>
<reference evidence="1" key="1">
    <citation type="submission" date="2021-11" db="EMBL/GenBank/DDBJ databases">
        <title>Study of the species diversity of bacterial strains isolated from a unique natural object - Shulgan-Tash cave (Bashkiria).</title>
        <authorList>
            <person name="Sazanova A.L."/>
            <person name="Chirak E.R."/>
            <person name="Safronova V.I."/>
        </authorList>
    </citation>
    <scope>NUCLEOTIDE SEQUENCE</scope>
    <source>
        <strain evidence="1">P1</strain>
    </source>
</reference>
<evidence type="ECO:0000313" key="1">
    <source>
        <dbReference type="EMBL" id="UUZ45735.1"/>
    </source>
</evidence>
<accession>A0AC61U6S7</accession>
<name>A0AC61U6S7_9MICO</name>
<dbReference type="Proteomes" id="UP001059663">
    <property type="component" value="Chromosome"/>
</dbReference>
<evidence type="ECO:0000313" key="2">
    <source>
        <dbReference type="Proteomes" id="UP001059663"/>
    </source>
</evidence>
<sequence>MARLPRLTSAPVLAGALVVLTMLAAGPLRPYDQMFRGYWAKRYTPDWWLFLDTVPNAIAGQAVCLPILAAVAIFIARRHRTWHPLAVVVAAEIGFYAGIGGLKVLLGRTAPAVGEGSFPEGGLFSLRLVRDGLPLRSHGRGGAHLRRRGLPAAVLHRSRHAPAPSADLGSWPSSRSTRSSSPSTSGTTGRPTSSPGSSPAARCCGASSTSTVPSPDAACPLGGAIACRSARAPSRSPPATPTVPSRCRSPPRSGCGPTPSTCRSRP</sequence>
<gene>
    <name evidence="1" type="ORF">LP422_07070</name>
</gene>